<dbReference type="GO" id="GO:0004175">
    <property type="term" value="F:endopeptidase activity"/>
    <property type="evidence" value="ECO:0007669"/>
    <property type="project" value="TreeGrafter"/>
</dbReference>
<reference evidence="3 4" key="1">
    <citation type="submission" date="2018-05" db="EMBL/GenBank/DDBJ databases">
        <title>Marinifilum breve JC075T sp. nov., a marine bacterium isolated from Yongle Blue Hole in the South China Sea.</title>
        <authorList>
            <person name="Fu T."/>
        </authorList>
    </citation>
    <scope>NUCLEOTIDE SEQUENCE [LARGE SCALE GENOMIC DNA]</scope>
    <source>
        <strain evidence="3 4">JC075</strain>
    </source>
</reference>
<dbReference type="InterPro" id="IPR005151">
    <property type="entry name" value="Tail-specific_protease"/>
</dbReference>
<dbReference type="GO" id="GO:0006508">
    <property type="term" value="P:proteolysis"/>
    <property type="evidence" value="ECO:0007669"/>
    <property type="project" value="InterPro"/>
</dbReference>
<dbReference type="EMBL" id="QFLI01000001">
    <property type="protein sequence ID" value="PXY02773.1"/>
    <property type="molecule type" value="Genomic_DNA"/>
</dbReference>
<dbReference type="Gene3D" id="3.90.226.10">
    <property type="entry name" value="2-enoyl-CoA Hydratase, Chain A, domain 1"/>
    <property type="match status" value="1"/>
</dbReference>
<dbReference type="PANTHER" id="PTHR32060:SF22">
    <property type="entry name" value="CARBOXYL-TERMINAL-PROCESSING PEPTIDASE 3, CHLOROPLASTIC"/>
    <property type="match status" value="1"/>
</dbReference>
<dbReference type="OrthoDB" id="5480566at2"/>
<accession>A0A2V4A367</accession>
<feature type="domain" description="Tail specific protease" evidence="2">
    <location>
        <begin position="251"/>
        <end position="478"/>
    </location>
</feature>
<dbReference type="SUPFAM" id="SSF52096">
    <property type="entry name" value="ClpP/crotonase"/>
    <property type="match status" value="1"/>
</dbReference>
<dbReference type="Pfam" id="PF03572">
    <property type="entry name" value="Peptidase_S41"/>
    <property type="match status" value="1"/>
</dbReference>
<feature type="signal peptide" evidence="1">
    <location>
        <begin position="1"/>
        <end position="20"/>
    </location>
</feature>
<feature type="chain" id="PRO_5015971555" evidence="1">
    <location>
        <begin position="21"/>
        <end position="506"/>
    </location>
</feature>
<keyword evidence="4" id="KW-1185">Reference proteome</keyword>
<sequence length="506" mass="58833">MSKVIFLVHLFVMISLVTFSQSINDAFSQKKMRKDLEVFRNIRVKANSGLYKYRTKEQIDSIYKWAEKEIEKSSTYGDFYNIICHLTDFEGSLHNDTYLPKKYRKSLPKETYGYFPYPIKWIEGKWIINSINEEIPLGAEIISINNENIQEIIKNTYKYYTTDGTNTTGKRIGITINFSKYYRLNYGLMDSFSVTYLAKDSTIEKRAVLKSIGLIDYYNNVKKRYSNTFDQYDYKDWKENETYTYNKIDKDIGVLRINSFALGNSKSKMHLRYVNFLDSIFASIKKDNLKNLIVDIRHNGGGTDPNDLLTYSFLTQRNFQENKQAWISFNKIPYLKHINSKIPAILRPIGVGKYNKMLREEFYEVKDNRFYQGSLSEDHKIRKPHKNAFKGNIYLLISPRVASAGSMFAAMVAGNENTTVIGEETMGGYYGHNGHVPMEYSLPKSKIKTSFSIVNLEQDVPVKNNQIYNKGIIPDYIVSQSYSDYLNHTDSQMNFTLDLIEKRAGK</sequence>
<evidence type="ECO:0000313" key="3">
    <source>
        <dbReference type="EMBL" id="PXY02773.1"/>
    </source>
</evidence>
<dbReference type="GO" id="GO:0008236">
    <property type="term" value="F:serine-type peptidase activity"/>
    <property type="evidence" value="ECO:0007669"/>
    <property type="project" value="InterPro"/>
</dbReference>
<dbReference type="PANTHER" id="PTHR32060">
    <property type="entry name" value="TAIL-SPECIFIC PROTEASE"/>
    <property type="match status" value="1"/>
</dbReference>
<protein>
    <submittedName>
        <fullName evidence="3">Peptidase</fullName>
    </submittedName>
</protein>
<dbReference type="RefSeq" id="WP_110358932.1">
    <property type="nucleotide sequence ID" value="NZ_QFLI01000001.1"/>
</dbReference>
<comment type="caution">
    <text evidence="3">The sequence shown here is derived from an EMBL/GenBank/DDBJ whole genome shotgun (WGS) entry which is preliminary data.</text>
</comment>
<gene>
    <name evidence="3" type="ORF">DF185_01385</name>
</gene>
<name>A0A2V4A367_9BACT</name>
<dbReference type="InterPro" id="IPR029045">
    <property type="entry name" value="ClpP/crotonase-like_dom_sf"/>
</dbReference>
<evidence type="ECO:0000256" key="1">
    <source>
        <dbReference type="SAM" id="SignalP"/>
    </source>
</evidence>
<keyword evidence="1" id="KW-0732">Signal</keyword>
<organism evidence="3 4">
    <name type="scientific">Marinifilum breve</name>
    <dbReference type="NCBI Taxonomy" id="2184082"/>
    <lineage>
        <taxon>Bacteria</taxon>
        <taxon>Pseudomonadati</taxon>
        <taxon>Bacteroidota</taxon>
        <taxon>Bacteroidia</taxon>
        <taxon>Marinilabiliales</taxon>
        <taxon>Marinifilaceae</taxon>
    </lineage>
</organism>
<evidence type="ECO:0000313" key="4">
    <source>
        <dbReference type="Proteomes" id="UP000248079"/>
    </source>
</evidence>
<evidence type="ECO:0000259" key="2">
    <source>
        <dbReference type="Pfam" id="PF03572"/>
    </source>
</evidence>
<dbReference type="Proteomes" id="UP000248079">
    <property type="component" value="Unassembled WGS sequence"/>
</dbReference>
<proteinExistence type="predicted"/>
<dbReference type="AlphaFoldDB" id="A0A2V4A367"/>